<feature type="transmembrane region" description="Helical" evidence="2">
    <location>
        <begin position="42"/>
        <end position="64"/>
    </location>
</feature>
<dbReference type="RefSeq" id="WP_162663590.1">
    <property type="nucleotide sequence ID" value="NZ_CP048020.1"/>
</dbReference>
<evidence type="ECO:0000313" key="3">
    <source>
        <dbReference type="EMBL" id="QHX43262.1"/>
    </source>
</evidence>
<feature type="transmembrane region" description="Helical" evidence="2">
    <location>
        <begin position="114"/>
        <end position="135"/>
    </location>
</feature>
<sequence length="243" mass="26473">MKQNKTNTRARGGVTVICFLVILIGQFYLLRNVIHTDSFSFVMMPWSAELFFGLVLIAAIIYLFIQPMGWYTKRRLAAAFILLIAYSALTIFYYEAFKTAYLTGASFEYASSAGGLVGLKLVLAVVGVTAGIPVAQPIDGREYAKRLREKVGKNNAQLTKETASGAQQDLIRTINTLKKTMPPEELAAFLQELKSADIESVCNTGTPAKISSAPADSDATSSHSASEAQTSLAEKWRGWGRGV</sequence>
<organism evidence="3 4">
    <name type="scientific">Treponema vincentii</name>
    <dbReference type="NCBI Taxonomy" id="69710"/>
    <lineage>
        <taxon>Bacteria</taxon>
        <taxon>Pseudomonadati</taxon>
        <taxon>Spirochaetota</taxon>
        <taxon>Spirochaetia</taxon>
        <taxon>Spirochaetales</taxon>
        <taxon>Treponemataceae</taxon>
        <taxon>Treponema</taxon>
    </lineage>
</organism>
<name>A0A6P1Y2W1_9SPIR</name>
<accession>A0A6P1Y2W1</accession>
<feature type="region of interest" description="Disordered" evidence="1">
    <location>
        <begin position="209"/>
        <end position="243"/>
    </location>
</feature>
<protein>
    <submittedName>
        <fullName evidence="3">Uncharacterized protein</fullName>
    </submittedName>
</protein>
<feature type="transmembrane region" description="Helical" evidence="2">
    <location>
        <begin position="76"/>
        <end position="94"/>
    </location>
</feature>
<keyword evidence="2" id="KW-0812">Transmembrane</keyword>
<evidence type="ECO:0000256" key="2">
    <source>
        <dbReference type="SAM" id="Phobius"/>
    </source>
</evidence>
<reference evidence="3 4" key="1">
    <citation type="submission" date="2020-01" db="EMBL/GenBank/DDBJ databases">
        <title>Complete genome sequence of a human oral phylogroup 1 Treponema sp. strain ATCC 700766, originally isolated from periodontitis dental plaque.</title>
        <authorList>
            <person name="Chan Y."/>
            <person name="Huo Y.-B."/>
            <person name="Yu X.-L."/>
            <person name="Zeng H."/>
            <person name="Leung W.-K."/>
            <person name="Watt R.M."/>
        </authorList>
    </citation>
    <scope>NUCLEOTIDE SEQUENCE [LARGE SCALE GENOMIC DNA]</scope>
    <source>
        <strain evidence="3 4">OMZ 804</strain>
    </source>
</reference>
<dbReference type="Proteomes" id="UP000464374">
    <property type="component" value="Chromosome"/>
</dbReference>
<feature type="transmembrane region" description="Helical" evidence="2">
    <location>
        <begin position="12"/>
        <end position="30"/>
    </location>
</feature>
<keyword evidence="2" id="KW-0472">Membrane</keyword>
<gene>
    <name evidence="3" type="ORF">GWP43_07160</name>
</gene>
<dbReference type="KEGG" id="trz:GWP43_07160"/>
<feature type="compositionally biased region" description="Low complexity" evidence="1">
    <location>
        <begin position="211"/>
        <end position="228"/>
    </location>
</feature>
<evidence type="ECO:0000313" key="4">
    <source>
        <dbReference type="Proteomes" id="UP000464374"/>
    </source>
</evidence>
<dbReference type="AlphaFoldDB" id="A0A6P1Y2W1"/>
<dbReference type="EMBL" id="CP048020">
    <property type="protein sequence ID" value="QHX43262.1"/>
    <property type="molecule type" value="Genomic_DNA"/>
</dbReference>
<proteinExistence type="predicted"/>
<keyword evidence="2" id="KW-1133">Transmembrane helix</keyword>
<evidence type="ECO:0000256" key="1">
    <source>
        <dbReference type="SAM" id="MobiDB-lite"/>
    </source>
</evidence>